<dbReference type="STRING" id="1703345.A3860_32070"/>
<comment type="caution">
    <text evidence="4">The sequence shown here is derived from an EMBL/GenBank/DDBJ whole genome shotgun (WGS) entry which is preliminary data.</text>
</comment>
<evidence type="ECO:0000256" key="1">
    <source>
        <dbReference type="ARBA" id="ARBA00008455"/>
    </source>
</evidence>
<dbReference type="Gene3D" id="3.90.70.10">
    <property type="entry name" value="Cysteine proteinases"/>
    <property type="match status" value="1"/>
</dbReference>
<sequence length="288" mass="31166">MYSGTVEDDAAMVNKTPLVLSANLLTKLSTARKSKPGTTTPTDTTTTTVPTTPTDTTTTTTQPVDTTVIAPTPLPSNYSIVMPSPRYQGSEGSCVAFAVTYARAAEQYYKTGAVAYSDAVNVFSPEYVFNQVTMPGCTGSAVTTSLDLLKNQGVCTWQSMPYSTNNGCSVLPTTAQFTEAANYKIASYSRLIDSDKVAIKTMISKNHPVIATFTIDQSFYDAYPGFIWKTLTGNSGSHTMAVCGYDDAKHAYKAINSWGPTWGDAGYIWIDYDFFPVAASYYTYVINL</sequence>
<gene>
    <name evidence="4" type="ORF">A3860_32070</name>
</gene>
<dbReference type="InterPro" id="IPR038765">
    <property type="entry name" value="Papain-like_cys_pep_sf"/>
</dbReference>
<evidence type="ECO:0000313" key="5">
    <source>
        <dbReference type="Proteomes" id="UP000192796"/>
    </source>
</evidence>
<keyword evidence="5" id="KW-1185">Reference proteome</keyword>
<dbReference type="Proteomes" id="UP000192796">
    <property type="component" value="Unassembled WGS sequence"/>
</dbReference>
<feature type="region of interest" description="Disordered" evidence="2">
    <location>
        <begin position="31"/>
        <end position="61"/>
    </location>
</feature>
<dbReference type="AlphaFoldDB" id="A0A1V9FTA0"/>
<dbReference type="GO" id="GO:0006508">
    <property type="term" value="P:proteolysis"/>
    <property type="evidence" value="ECO:0007669"/>
    <property type="project" value="InterPro"/>
</dbReference>
<proteinExistence type="inferred from homology"/>
<organism evidence="4 5">
    <name type="scientific">Niastella vici</name>
    <dbReference type="NCBI Taxonomy" id="1703345"/>
    <lineage>
        <taxon>Bacteria</taxon>
        <taxon>Pseudomonadati</taxon>
        <taxon>Bacteroidota</taxon>
        <taxon>Chitinophagia</taxon>
        <taxon>Chitinophagales</taxon>
        <taxon>Chitinophagaceae</taxon>
        <taxon>Niastella</taxon>
    </lineage>
</organism>
<dbReference type="PANTHER" id="PTHR12411">
    <property type="entry name" value="CYSTEINE PROTEASE FAMILY C1-RELATED"/>
    <property type="match status" value="1"/>
</dbReference>
<dbReference type="InterPro" id="IPR000668">
    <property type="entry name" value="Peptidase_C1A_C"/>
</dbReference>
<dbReference type="CDD" id="cd02619">
    <property type="entry name" value="Peptidase_C1"/>
    <property type="match status" value="1"/>
</dbReference>
<dbReference type="EMBL" id="LVYD01000057">
    <property type="protein sequence ID" value="OQP61560.1"/>
    <property type="molecule type" value="Genomic_DNA"/>
</dbReference>
<feature type="domain" description="Peptidase C1A papain C-terminal" evidence="3">
    <location>
        <begin position="74"/>
        <end position="286"/>
    </location>
</feature>
<dbReference type="SUPFAM" id="SSF54001">
    <property type="entry name" value="Cysteine proteinases"/>
    <property type="match status" value="1"/>
</dbReference>
<reference evidence="4 5" key="1">
    <citation type="submission" date="2016-03" db="EMBL/GenBank/DDBJ databases">
        <title>Niastella vici sp. nov., isolated from farmland soil.</title>
        <authorList>
            <person name="Chen L."/>
            <person name="Wang D."/>
            <person name="Yang S."/>
            <person name="Wang G."/>
        </authorList>
    </citation>
    <scope>NUCLEOTIDE SEQUENCE [LARGE SCALE GENOMIC DNA]</scope>
    <source>
        <strain evidence="4 5">DJ57</strain>
    </source>
</reference>
<comment type="similarity">
    <text evidence="1">Belongs to the peptidase C1 family.</text>
</comment>
<evidence type="ECO:0000256" key="2">
    <source>
        <dbReference type="SAM" id="MobiDB-lite"/>
    </source>
</evidence>
<evidence type="ECO:0000259" key="3">
    <source>
        <dbReference type="SMART" id="SM00645"/>
    </source>
</evidence>
<dbReference type="GO" id="GO:0008234">
    <property type="term" value="F:cysteine-type peptidase activity"/>
    <property type="evidence" value="ECO:0007669"/>
    <property type="project" value="InterPro"/>
</dbReference>
<protein>
    <recommendedName>
        <fullName evidence="3">Peptidase C1A papain C-terminal domain-containing protein</fullName>
    </recommendedName>
</protein>
<dbReference type="InterPro" id="IPR013128">
    <property type="entry name" value="Peptidase_C1A"/>
</dbReference>
<dbReference type="Pfam" id="PF00112">
    <property type="entry name" value="Peptidase_C1"/>
    <property type="match status" value="1"/>
</dbReference>
<accession>A0A1V9FTA0</accession>
<evidence type="ECO:0000313" key="4">
    <source>
        <dbReference type="EMBL" id="OQP61560.1"/>
    </source>
</evidence>
<name>A0A1V9FTA0_9BACT</name>
<feature type="compositionally biased region" description="Low complexity" evidence="2">
    <location>
        <begin position="38"/>
        <end position="61"/>
    </location>
</feature>
<dbReference type="SMART" id="SM00645">
    <property type="entry name" value="Pept_C1"/>
    <property type="match status" value="1"/>
</dbReference>